<feature type="compositionally biased region" description="Basic and acidic residues" evidence="1">
    <location>
        <begin position="78"/>
        <end position="108"/>
    </location>
</feature>
<dbReference type="EMBL" id="JAKKPZ010000074">
    <property type="protein sequence ID" value="KAI1703969.1"/>
    <property type="molecule type" value="Genomic_DNA"/>
</dbReference>
<gene>
    <name evidence="2" type="ORF">DdX_14588</name>
</gene>
<dbReference type="AlphaFoldDB" id="A0AAD4R1T7"/>
<evidence type="ECO:0000313" key="2">
    <source>
        <dbReference type="EMBL" id="KAI1703969.1"/>
    </source>
</evidence>
<reference evidence="2" key="1">
    <citation type="submission" date="2022-01" db="EMBL/GenBank/DDBJ databases">
        <title>Genome Sequence Resource for Two Populations of Ditylenchus destructor, the Migratory Endoparasitic Phytonematode.</title>
        <authorList>
            <person name="Zhang H."/>
            <person name="Lin R."/>
            <person name="Xie B."/>
        </authorList>
    </citation>
    <scope>NUCLEOTIDE SEQUENCE</scope>
    <source>
        <strain evidence="2">BazhouSP</strain>
    </source>
</reference>
<proteinExistence type="predicted"/>
<evidence type="ECO:0000313" key="3">
    <source>
        <dbReference type="Proteomes" id="UP001201812"/>
    </source>
</evidence>
<comment type="caution">
    <text evidence="2">The sequence shown here is derived from an EMBL/GenBank/DDBJ whole genome shotgun (WGS) entry which is preliminary data.</text>
</comment>
<keyword evidence="3" id="KW-1185">Reference proteome</keyword>
<feature type="region of interest" description="Disordered" evidence="1">
    <location>
        <begin position="64"/>
        <end position="108"/>
    </location>
</feature>
<name>A0AAD4R1T7_9BILA</name>
<dbReference type="Proteomes" id="UP001201812">
    <property type="component" value="Unassembled WGS sequence"/>
</dbReference>
<accession>A0AAD4R1T7</accession>
<sequence>MRRSVALLVENKGIMDRAKEKITQAADSVKHKAQDLKDAAGQKMKDAGIDIKQGDTAETAMKAGQKMKNAGMEQAGESVKHGDTAHKAEKVGEKLKQKGEDLQKDRRP</sequence>
<organism evidence="2 3">
    <name type="scientific">Ditylenchus destructor</name>
    <dbReference type="NCBI Taxonomy" id="166010"/>
    <lineage>
        <taxon>Eukaryota</taxon>
        <taxon>Metazoa</taxon>
        <taxon>Ecdysozoa</taxon>
        <taxon>Nematoda</taxon>
        <taxon>Chromadorea</taxon>
        <taxon>Rhabditida</taxon>
        <taxon>Tylenchina</taxon>
        <taxon>Tylenchomorpha</taxon>
        <taxon>Sphaerularioidea</taxon>
        <taxon>Anguinidae</taxon>
        <taxon>Anguininae</taxon>
        <taxon>Ditylenchus</taxon>
    </lineage>
</organism>
<evidence type="ECO:0000256" key="1">
    <source>
        <dbReference type="SAM" id="MobiDB-lite"/>
    </source>
</evidence>
<protein>
    <submittedName>
        <fullName evidence="2">Uncharacterized protein</fullName>
    </submittedName>
</protein>